<evidence type="ECO:0000313" key="1">
    <source>
        <dbReference type="EMBL" id="ADU12012.1"/>
    </source>
</evidence>
<dbReference type="STRING" id="573065.Astex_0314"/>
<proteinExistence type="predicted"/>
<protein>
    <submittedName>
        <fullName evidence="1">Uncharacterized protein</fullName>
    </submittedName>
</protein>
<dbReference type="Proteomes" id="UP000001492">
    <property type="component" value="Chromosome 1"/>
</dbReference>
<sequence length="34" mass="3880">MLFKGGCSRCYTLLFNGCLLDQYTMDRSVVTPVF</sequence>
<dbReference type="AlphaFoldDB" id="E8RPN5"/>
<dbReference type="KEGG" id="aex:Astex_0314"/>
<gene>
    <name evidence="1" type="ordered locus">Astex_0314</name>
</gene>
<name>E8RPN5_ASTEC</name>
<dbReference type="EMBL" id="CP002395">
    <property type="protein sequence ID" value="ADU12012.1"/>
    <property type="molecule type" value="Genomic_DNA"/>
</dbReference>
<evidence type="ECO:0000313" key="2">
    <source>
        <dbReference type="Proteomes" id="UP000001492"/>
    </source>
</evidence>
<keyword evidence="2" id="KW-1185">Reference proteome</keyword>
<accession>E8RPN5</accession>
<organism evidence="1 2">
    <name type="scientific">Asticcacaulis excentricus (strain ATCC 15261 / DSM 4724 / KCTC 12464 / NCIMB 9791 / VKM B-1370 / CB 48)</name>
    <dbReference type="NCBI Taxonomy" id="573065"/>
    <lineage>
        <taxon>Bacteria</taxon>
        <taxon>Pseudomonadati</taxon>
        <taxon>Pseudomonadota</taxon>
        <taxon>Alphaproteobacteria</taxon>
        <taxon>Caulobacterales</taxon>
        <taxon>Caulobacteraceae</taxon>
        <taxon>Asticcacaulis</taxon>
    </lineage>
</organism>
<dbReference type="HOGENOM" id="CLU_3371752_0_0_5"/>
<reference evidence="2" key="1">
    <citation type="submission" date="2010-12" db="EMBL/GenBank/DDBJ databases">
        <title>Complete sequence of chromosome 1 of Asticcacaulis excentricus CB 48.</title>
        <authorList>
            <consortium name="US DOE Joint Genome Institute"/>
            <person name="Lucas S."/>
            <person name="Copeland A."/>
            <person name="Lapidus A."/>
            <person name="Cheng J.-F."/>
            <person name="Bruce D."/>
            <person name="Goodwin L."/>
            <person name="Pitluck S."/>
            <person name="Teshima H."/>
            <person name="Davenport K."/>
            <person name="Detter J.C."/>
            <person name="Han C."/>
            <person name="Tapia R."/>
            <person name="Land M."/>
            <person name="Hauser L."/>
            <person name="Jeffries C."/>
            <person name="Kyrpides N."/>
            <person name="Ivanova N."/>
            <person name="Ovchinnikova G."/>
            <person name="Brun Y.V."/>
            <person name="Woyke T."/>
        </authorList>
    </citation>
    <scope>NUCLEOTIDE SEQUENCE [LARGE SCALE GENOMIC DNA]</scope>
    <source>
        <strain evidence="2">ATCC 15261 / DSM 4724 / KCTC 12464 / NCIMB 9791 / VKM B-1370 / CB 48</strain>
    </source>
</reference>